<evidence type="ECO:0000256" key="1">
    <source>
        <dbReference type="ARBA" id="ARBA00004651"/>
    </source>
</evidence>
<feature type="transmembrane region" description="Helical" evidence="8">
    <location>
        <begin position="230"/>
        <end position="252"/>
    </location>
</feature>
<keyword evidence="11" id="KW-1185">Reference proteome</keyword>
<comment type="similarity">
    <text evidence="2">Belongs to the major facilitator superfamily. EmrB family.</text>
</comment>
<feature type="transmembrane region" description="Helical" evidence="8">
    <location>
        <begin position="114"/>
        <end position="135"/>
    </location>
</feature>
<dbReference type="PROSITE" id="PS50850">
    <property type="entry name" value="MFS"/>
    <property type="match status" value="1"/>
</dbReference>
<feature type="transmembrane region" description="Helical" evidence="8">
    <location>
        <begin position="409"/>
        <end position="425"/>
    </location>
</feature>
<feature type="transmembrane region" description="Helical" evidence="8">
    <location>
        <begin position="147"/>
        <end position="166"/>
    </location>
</feature>
<feature type="transmembrane region" description="Helical" evidence="8">
    <location>
        <begin position="204"/>
        <end position="224"/>
    </location>
</feature>
<feature type="transmembrane region" description="Helical" evidence="8">
    <location>
        <begin position="490"/>
        <end position="508"/>
    </location>
</feature>
<feature type="transmembrane region" description="Helical" evidence="8">
    <location>
        <begin position="309"/>
        <end position="330"/>
    </location>
</feature>
<evidence type="ECO:0000256" key="2">
    <source>
        <dbReference type="ARBA" id="ARBA00008537"/>
    </source>
</evidence>
<dbReference type="RefSeq" id="WP_091741827.1">
    <property type="nucleotide sequence ID" value="NZ_FNNQ01000014.1"/>
</dbReference>
<keyword evidence="7 8" id="KW-0472">Membrane</keyword>
<dbReference type="SUPFAM" id="SSF103473">
    <property type="entry name" value="MFS general substrate transporter"/>
    <property type="match status" value="1"/>
</dbReference>
<evidence type="ECO:0000256" key="3">
    <source>
        <dbReference type="ARBA" id="ARBA00022448"/>
    </source>
</evidence>
<evidence type="ECO:0000313" key="10">
    <source>
        <dbReference type="EMBL" id="SDX32483.1"/>
    </source>
</evidence>
<dbReference type="InterPro" id="IPR011701">
    <property type="entry name" value="MFS"/>
</dbReference>
<dbReference type="Gene3D" id="1.20.1720.10">
    <property type="entry name" value="Multidrug resistance protein D"/>
    <property type="match status" value="1"/>
</dbReference>
<name>A0A1H3AS61_9BACL</name>
<feature type="transmembrane region" description="Helical" evidence="8">
    <location>
        <begin position="17"/>
        <end position="37"/>
    </location>
</feature>
<dbReference type="GO" id="GO:0005886">
    <property type="term" value="C:plasma membrane"/>
    <property type="evidence" value="ECO:0007669"/>
    <property type="project" value="UniProtKB-SubCell"/>
</dbReference>
<feature type="transmembrane region" description="Helical" evidence="8">
    <location>
        <begin position="172"/>
        <end position="192"/>
    </location>
</feature>
<feature type="transmembrane region" description="Helical" evidence="8">
    <location>
        <begin position="272"/>
        <end position="297"/>
    </location>
</feature>
<dbReference type="OrthoDB" id="9816041at2"/>
<dbReference type="NCBIfam" id="TIGR00711">
    <property type="entry name" value="efflux_EmrB"/>
    <property type="match status" value="1"/>
</dbReference>
<dbReference type="InterPro" id="IPR036259">
    <property type="entry name" value="MFS_trans_sf"/>
</dbReference>
<dbReference type="STRING" id="1048340.SAMN05444487_11436"/>
<keyword evidence="3" id="KW-0813">Transport</keyword>
<feature type="transmembrane region" description="Helical" evidence="8">
    <location>
        <begin position="57"/>
        <end position="76"/>
    </location>
</feature>
<protein>
    <submittedName>
        <fullName evidence="10">Drug resistance transporter, EmrB/QacA subfamily</fullName>
    </submittedName>
</protein>
<dbReference type="Pfam" id="PF07690">
    <property type="entry name" value="MFS_1"/>
    <property type="match status" value="1"/>
</dbReference>
<dbReference type="InterPro" id="IPR004638">
    <property type="entry name" value="EmrB-like"/>
</dbReference>
<organism evidence="10 11">
    <name type="scientific">Marininema mesophilum</name>
    <dbReference type="NCBI Taxonomy" id="1048340"/>
    <lineage>
        <taxon>Bacteria</taxon>
        <taxon>Bacillati</taxon>
        <taxon>Bacillota</taxon>
        <taxon>Bacilli</taxon>
        <taxon>Bacillales</taxon>
        <taxon>Thermoactinomycetaceae</taxon>
        <taxon>Marininema</taxon>
    </lineage>
</organism>
<feature type="domain" description="Major facilitator superfamily (MFS) profile" evidence="9">
    <location>
        <begin position="19"/>
        <end position="513"/>
    </location>
</feature>
<feature type="transmembrane region" description="Helical" evidence="8">
    <location>
        <begin position="364"/>
        <end position="388"/>
    </location>
</feature>
<dbReference type="AlphaFoldDB" id="A0A1H3AS61"/>
<dbReference type="Proteomes" id="UP000198534">
    <property type="component" value="Unassembled WGS sequence"/>
</dbReference>
<dbReference type="PANTHER" id="PTHR42718:SF9">
    <property type="entry name" value="MAJOR FACILITATOR SUPERFAMILY MULTIDRUG TRANSPORTER MFSC"/>
    <property type="match status" value="1"/>
</dbReference>
<evidence type="ECO:0000256" key="7">
    <source>
        <dbReference type="ARBA" id="ARBA00023136"/>
    </source>
</evidence>
<evidence type="ECO:0000313" key="11">
    <source>
        <dbReference type="Proteomes" id="UP000198534"/>
    </source>
</evidence>
<evidence type="ECO:0000256" key="8">
    <source>
        <dbReference type="SAM" id="Phobius"/>
    </source>
</evidence>
<keyword evidence="4" id="KW-1003">Cell membrane</keyword>
<comment type="subcellular location">
    <subcellularLocation>
        <location evidence="1">Cell membrane</location>
        <topology evidence="1">Multi-pass membrane protein</topology>
    </subcellularLocation>
</comment>
<gene>
    <name evidence="10" type="ORF">SAMN05444487_11436</name>
</gene>
<dbReference type="PANTHER" id="PTHR42718">
    <property type="entry name" value="MAJOR FACILITATOR SUPERFAMILY MULTIDRUG TRANSPORTER MFSC"/>
    <property type="match status" value="1"/>
</dbReference>
<keyword evidence="6 8" id="KW-1133">Transmembrane helix</keyword>
<feature type="transmembrane region" description="Helical" evidence="8">
    <location>
        <begin position="337"/>
        <end position="358"/>
    </location>
</feature>
<dbReference type="CDD" id="cd17503">
    <property type="entry name" value="MFS_LmrB_MDR_like"/>
    <property type="match status" value="1"/>
</dbReference>
<evidence type="ECO:0000256" key="6">
    <source>
        <dbReference type="ARBA" id="ARBA00022989"/>
    </source>
</evidence>
<dbReference type="Gene3D" id="1.20.1250.20">
    <property type="entry name" value="MFS general substrate transporter like domains"/>
    <property type="match status" value="1"/>
</dbReference>
<feature type="transmembrane region" description="Helical" evidence="8">
    <location>
        <begin position="85"/>
        <end position="108"/>
    </location>
</feature>
<sequence length="533" mass="57715">MSEAIGSRKSSGIGKHAVLLMISILGMFLAILNQTVLNVVIPRLMTDFSVSANTAQWLLTGYMLVNGVLIPISAYLMETLGTRKLFIIAMSLFTIGSLFCGVAGSFAVMMTGRIVQAMGAGVIVPLVTNVILFIFPPELRGRGMGILGIGMIFAPAIGPTLAGWLLEKHSWRIMFDGMVIMGAITVILGIFLMKDVGPKRKIPLDIPGVILSMIGFGGILYGFSEAGTEGWSSMEVVVSLVVGGIGVFFFILRQLSLEQPLLDFRVFKYDIFSLSTVINMIITMALYAGMFLLPIYLQTLRGYTPFESGLLLLPGALIAGVVTPISGVLFDRIGPRPLTFIGLALTTITTYEFTQITLETSYSFIVMLYTVRSFAMSLLMMPIMTAGLNQLPASVTSHGNAMSNTMRQIAGSIGTALLTTVYTTNTSNHLATMTQGMNVFDSTFMQTFQSALQNFASFAAMPIDQAKELFSSLFFGDVAKQAATMGINDAFFWATGFTLAGLLLSLFLRDVRKDKKSVQPADRVEPEKEIVAS</sequence>
<evidence type="ECO:0000256" key="4">
    <source>
        <dbReference type="ARBA" id="ARBA00022475"/>
    </source>
</evidence>
<keyword evidence="5 8" id="KW-0812">Transmembrane</keyword>
<evidence type="ECO:0000259" key="9">
    <source>
        <dbReference type="PROSITE" id="PS50850"/>
    </source>
</evidence>
<dbReference type="GO" id="GO:0022857">
    <property type="term" value="F:transmembrane transporter activity"/>
    <property type="evidence" value="ECO:0007669"/>
    <property type="project" value="InterPro"/>
</dbReference>
<dbReference type="InterPro" id="IPR020846">
    <property type="entry name" value="MFS_dom"/>
</dbReference>
<accession>A0A1H3AS61</accession>
<proteinExistence type="inferred from homology"/>
<dbReference type="EMBL" id="FNNQ01000014">
    <property type="protein sequence ID" value="SDX32483.1"/>
    <property type="molecule type" value="Genomic_DNA"/>
</dbReference>
<evidence type="ECO:0000256" key="5">
    <source>
        <dbReference type="ARBA" id="ARBA00022692"/>
    </source>
</evidence>
<reference evidence="10 11" key="1">
    <citation type="submission" date="2016-10" db="EMBL/GenBank/DDBJ databases">
        <authorList>
            <person name="de Groot N.N."/>
        </authorList>
    </citation>
    <scope>NUCLEOTIDE SEQUENCE [LARGE SCALE GENOMIC DNA]</scope>
    <source>
        <strain evidence="10 11">DSM 45610</strain>
    </source>
</reference>
<dbReference type="PRINTS" id="PR01036">
    <property type="entry name" value="TCRTETB"/>
</dbReference>